<dbReference type="AlphaFoldDB" id="A0AAN9BG36"/>
<dbReference type="PANTHER" id="PTHR23250:SF3">
    <property type="entry name" value="FISH-EGG LECTIN-LIKE ISOFORM X1-RELATED"/>
    <property type="match status" value="1"/>
</dbReference>
<comment type="caution">
    <text evidence="4">The sequence shown here is derived from an EMBL/GenBank/DDBJ whole genome shotgun (WGS) entry which is preliminary data.</text>
</comment>
<dbReference type="InterPro" id="IPR006624">
    <property type="entry name" value="Beta-propeller_rpt_TECPR"/>
</dbReference>
<evidence type="ECO:0000256" key="2">
    <source>
        <dbReference type="ARBA" id="ARBA00038331"/>
    </source>
</evidence>
<name>A0AAN9BG36_9CAEN</name>
<sequence length="106" mass="11838">MTSLRSVPLLVALLTVLVTEVTGRVRWTMQEGALVSMSVGRAGVWGVNRDDKIYYREDTYGEPMNEGADWNLVDGSLVQLDVGNKIVWGVNTDDRVYYRSGITGKR</sequence>
<evidence type="ECO:0000313" key="5">
    <source>
        <dbReference type="Proteomes" id="UP001374579"/>
    </source>
</evidence>
<keyword evidence="5" id="KW-1185">Reference proteome</keyword>
<dbReference type="Pfam" id="PF19193">
    <property type="entry name" value="Tectonin"/>
    <property type="match status" value="1"/>
</dbReference>
<dbReference type="Proteomes" id="UP001374579">
    <property type="component" value="Unassembled WGS sequence"/>
</dbReference>
<dbReference type="InterPro" id="IPR051513">
    <property type="entry name" value="Tectonin_beta-prop"/>
</dbReference>
<evidence type="ECO:0000256" key="1">
    <source>
        <dbReference type="ARBA" id="ARBA00022734"/>
    </source>
</evidence>
<keyword evidence="1" id="KW-0430">Lectin</keyword>
<feature type="chain" id="PRO_5042823949" description="Bulb-type lectin domain-containing protein" evidence="3">
    <location>
        <begin position="24"/>
        <end position="106"/>
    </location>
</feature>
<dbReference type="EMBL" id="JBAMIC010000008">
    <property type="protein sequence ID" value="KAK7104518.1"/>
    <property type="molecule type" value="Genomic_DNA"/>
</dbReference>
<evidence type="ECO:0000256" key="3">
    <source>
        <dbReference type="SAM" id="SignalP"/>
    </source>
</evidence>
<reference evidence="4 5" key="1">
    <citation type="submission" date="2024-02" db="EMBL/GenBank/DDBJ databases">
        <title>Chromosome-scale genome assembly of the rough periwinkle Littorina saxatilis.</title>
        <authorList>
            <person name="De Jode A."/>
            <person name="Faria R."/>
            <person name="Formenti G."/>
            <person name="Sims Y."/>
            <person name="Smith T.P."/>
            <person name="Tracey A."/>
            <person name="Wood J.M.D."/>
            <person name="Zagrodzka Z.B."/>
            <person name="Johannesson K."/>
            <person name="Butlin R.K."/>
            <person name="Leder E.H."/>
        </authorList>
    </citation>
    <scope>NUCLEOTIDE SEQUENCE [LARGE SCALE GENOMIC DNA]</scope>
    <source>
        <strain evidence="4">Snail1</strain>
        <tissue evidence="4">Muscle</tissue>
    </source>
</reference>
<accession>A0AAN9BG36</accession>
<comment type="similarity">
    <text evidence="2">Belongs to the tectonin family.</text>
</comment>
<evidence type="ECO:0008006" key="6">
    <source>
        <dbReference type="Google" id="ProtNLM"/>
    </source>
</evidence>
<evidence type="ECO:0000313" key="4">
    <source>
        <dbReference type="EMBL" id="KAK7104518.1"/>
    </source>
</evidence>
<dbReference type="SMART" id="SM00706">
    <property type="entry name" value="TECPR"/>
    <property type="match status" value="2"/>
</dbReference>
<gene>
    <name evidence="4" type="ORF">V1264_019220</name>
</gene>
<dbReference type="GO" id="GO:0030246">
    <property type="term" value="F:carbohydrate binding"/>
    <property type="evidence" value="ECO:0007669"/>
    <property type="project" value="UniProtKB-KW"/>
</dbReference>
<keyword evidence="3" id="KW-0732">Signal</keyword>
<proteinExistence type="inferred from homology"/>
<feature type="signal peptide" evidence="3">
    <location>
        <begin position="1"/>
        <end position="23"/>
    </location>
</feature>
<organism evidence="4 5">
    <name type="scientific">Littorina saxatilis</name>
    <dbReference type="NCBI Taxonomy" id="31220"/>
    <lineage>
        <taxon>Eukaryota</taxon>
        <taxon>Metazoa</taxon>
        <taxon>Spiralia</taxon>
        <taxon>Lophotrochozoa</taxon>
        <taxon>Mollusca</taxon>
        <taxon>Gastropoda</taxon>
        <taxon>Caenogastropoda</taxon>
        <taxon>Littorinimorpha</taxon>
        <taxon>Littorinoidea</taxon>
        <taxon>Littorinidae</taxon>
        <taxon>Littorina</taxon>
    </lineage>
</organism>
<protein>
    <recommendedName>
        <fullName evidence="6">Bulb-type lectin domain-containing protein</fullName>
    </recommendedName>
</protein>
<dbReference type="PANTHER" id="PTHR23250">
    <property type="entry name" value="DYSFERLIN-RELATED"/>
    <property type="match status" value="1"/>
</dbReference>